<dbReference type="SUPFAM" id="SSF109998">
    <property type="entry name" value="Triger factor/SurA peptide-binding domain-like"/>
    <property type="match status" value="1"/>
</dbReference>
<dbReference type="InterPro" id="IPR001179">
    <property type="entry name" value="PPIase_FKBP_dom"/>
</dbReference>
<evidence type="ECO:0000256" key="5">
    <source>
        <dbReference type="ARBA" id="ARBA00023186"/>
    </source>
</evidence>
<evidence type="ECO:0000256" key="3">
    <source>
        <dbReference type="ARBA" id="ARBA00013194"/>
    </source>
</evidence>
<feature type="domain" description="Trigger factor C-terminal" evidence="10">
    <location>
        <begin position="154"/>
        <end position="311"/>
    </location>
</feature>
<organism evidence="11">
    <name type="scientific">marine sediment metagenome</name>
    <dbReference type="NCBI Taxonomy" id="412755"/>
    <lineage>
        <taxon>unclassified sequences</taxon>
        <taxon>metagenomes</taxon>
        <taxon>ecological metagenomes</taxon>
    </lineage>
</organism>
<comment type="similarity">
    <text evidence="2">Belongs to the FKBP-type PPIase family. Tig subfamily.</text>
</comment>
<feature type="region of interest" description="Disordered" evidence="7">
    <location>
        <begin position="210"/>
        <end position="238"/>
    </location>
</feature>
<keyword evidence="4" id="KW-0697">Rotamase</keyword>
<proteinExistence type="inferred from homology"/>
<keyword evidence="5" id="KW-0143">Chaperone</keyword>
<dbReference type="InterPro" id="IPR008881">
    <property type="entry name" value="Trigger_fac_ribosome-bd_bac"/>
</dbReference>
<feature type="domain" description="Trigger factor ribosome-binding bacterial" evidence="9">
    <location>
        <begin position="2"/>
        <end position="42"/>
    </location>
</feature>
<sequence length="329" mass="37610">PLEFTLTIEVRPEVDVKYEGMKVKDVPVKVKDQDVEETLKRLREERATFEPASGPVQMGQTVVMDYECVEDGKSFKDEVFKVGSDIMPAEFSEALVGVIKGGTTEFEVAFPKDYYSPELAGQVRTFKVTVKEIKDELTPEFDDEFAKDMEFDDLDSLKKHVRQRMEDSQLQTIERMQKGLLVKDLIEAHEFAPPESYVDSEIENMLAQERSRSLATPAEEGKTPEFDEKARREELMPEAVNRSKASVMLDIIGEREKIEVNEEDMKSRIIQMSMEANTSPENLMKYYVAKDGSLEGLRQVIFEEKVLDAVLSKARIEPEEKTGKKAEKK</sequence>
<dbReference type="InterPro" id="IPR008880">
    <property type="entry name" value="Trigger_fac_C"/>
</dbReference>
<name>A0A0F8ZY00_9ZZZZ</name>
<dbReference type="InterPro" id="IPR005215">
    <property type="entry name" value="Trig_fac"/>
</dbReference>
<feature type="domain" description="PPIase FKBP-type" evidence="8">
    <location>
        <begin position="56"/>
        <end position="122"/>
    </location>
</feature>
<evidence type="ECO:0000313" key="11">
    <source>
        <dbReference type="EMBL" id="KKK98728.1"/>
    </source>
</evidence>
<dbReference type="GO" id="GO:0003755">
    <property type="term" value="F:peptidyl-prolyl cis-trans isomerase activity"/>
    <property type="evidence" value="ECO:0007669"/>
    <property type="project" value="UniProtKB-KW"/>
</dbReference>
<comment type="catalytic activity">
    <reaction evidence="1">
        <text>[protein]-peptidylproline (omega=180) = [protein]-peptidylproline (omega=0)</text>
        <dbReference type="Rhea" id="RHEA:16237"/>
        <dbReference type="Rhea" id="RHEA-COMP:10747"/>
        <dbReference type="Rhea" id="RHEA-COMP:10748"/>
        <dbReference type="ChEBI" id="CHEBI:83833"/>
        <dbReference type="ChEBI" id="CHEBI:83834"/>
        <dbReference type="EC" id="5.2.1.8"/>
    </reaction>
</comment>
<feature type="non-terminal residue" evidence="11">
    <location>
        <position position="1"/>
    </location>
</feature>
<evidence type="ECO:0000256" key="6">
    <source>
        <dbReference type="ARBA" id="ARBA00023235"/>
    </source>
</evidence>
<evidence type="ECO:0000259" key="8">
    <source>
        <dbReference type="Pfam" id="PF00254"/>
    </source>
</evidence>
<dbReference type="EC" id="5.2.1.8" evidence="3"/>
<dbReference type="Gene3D" id="3.10.50.40">
    <property type="match status" value="1"/>
</dbReference>
<protein>
    <recommendedName>
        <fullName evidence="3">peptidylprolyl isomerase</fullName>
        <ecNumber evidence="3">5.2.1.8</ecNumber>
    </recommendedName>
</protein>
<dbReference type="GO" id="GO:0015031">
    <property type="term" value="P:protein transport"/>
    <property type="evidence" value="ECO:0007669"/>
    <property type="project" value="InterPro"/>
</dbReference>
<keyword evidence="6" id="KW-0413">Isomerase</keyword>
<dbReference type="InterPro" id="IPR037041">
    <property type="entry name" value="Trigger_fac_C_sf"/>
</dbReference>
<dbReference type="Pfam" id="PF05698">
    <property type="entry name" value="Trigger_C"/>
    <property type="match status" value="1"/>
</dbReference>
<dbReference type="Gene3D" id="1.10.3120.10">
    <property type="entry name" value="Trigger factor, C-terminal domain"/>
    <property type="match status" value="1"/>
</dbReference>
<accession>A0A0F8ZY00</accession>
<gene>
    <name evidence="11" type="ORF">LCGC14_2639840</name>
</gene>
<dbReference type="InterPro" id="IPR027304">
    <property type="entry name" value="Trigger_fact/SurA_dom_sf"/>
</dbReference>
<dbReference type="NCBIfam" id="TIGR00115">
    <property type="entry name" value="tig"/>
    <property type="match status" value="1"/>
</dbReference>
<comment type="caution">
    <text evidence="11">The sequence shown here is derived from an EMBL/GenBank/DDBJ whole genome shotgun (WGS) entry which is preliminary data.</text>
</comment>
<reference evidence="11" key="1">
    <citation type="journal article" date="2015" name="Nature">
        <title>Complex archaea that bridge the gap between prokaryotes and eukaryotes.</title>
        <authorList>
            <person name="Spang A."/>
            <person name="Saw J.H."/>
            <person name="Jorgensen S.L."/>
            <person name="Zaremba-Niedzwiedzka K."/>
            <person name="Martijn J."/>
            <person name="Lind A.E."/>
            <person name="van Eijk R."/>
            <person name="Schleper C."/>
            <person name="Guy L."/>
            <person name="Ettema T.J."/>
        </authorList>
    </citation>
    <scope>NUCLEOTIDE SEQUENCE</scope>
</reference>
<dbReference type="GO" id="GO:0006457">
    <property type="term" value="P:protein folding"/>
    <property type="evidence" value="ECO:0007669"/>
    <property type="project" value="InterPro"/>
</dbReference>
<evidence type="ECO:0000256" key="4">
    <source>
        <dbReference type="ARBA" id="ARBA00023110"/>
    </source>
</evidence>
<evidence type="ECO:0000256" key="7">
    <source>
        <dbReference type="SAM" id="MobiDB-lite"/>
    </source>
</evidence>
<evidence type="ECO:0000256" key="2">
    <source>
        <dbReference type="ARBA" id="ARBA00005464"/>
    </source>
</evidence>
<dbReference type="InterPro" id="IPR046357">
    <property type="entry name" value="PPIase_dom_sf"/>
</dbReference>
<evidence type="ECO:0000259" key="9">
    <source>
        <dbReference type="Pfam" id="PF05697"/>
    </source>
</evidence>
<dbReference type="EMBL" id="LAZR01045497">
    <property type="protein sequence ID" value="KKK98728.1"/>
    <property type="molecule type" value="Genomic_DNA"/>
</dbReference>
<dbReference type="Pfam" id="PF00254">
    <property type="entry name" value="FKBP_C"/>
    <property type="match status" value="1"/>
</dbReference>
<dbReference type="AlphaFoldDB" id="A0A0F8ZY00"/>
<feature type="compositionally biased region" description="Basic and acidic residues" evidence="7">
    <location>
        <begin position="219"/>
        <end position="235"/>
    </location>
</feature>
<evidence type="ECO:0000256" key="1">
    <source>
        <dbReference type="ARBA" id="ARBA00000971"/>
    </source>
</evidence>
<dbReference type="Pfam" id="PF05697">
    <property type="entry name" value="Trigger_N"/>
    <property type="match status" value="1"/>
</dbReference>
<dbReference type="SUPFAM" id="SSF54534">
    <property type="entry name" value="FKBP-like"/>
    <property type="match status" value="1"/>
</dbReference>
<evidence type="ECO:0000259" key="10">
    <source>
        <dbReference type="Pfam" id="PF05698"/>
    </source>
</evidence>